<reference evidence="2" key="1">
    <citation type="submission" date="2021-01" db="EMBL/GenBank/DDBJ databases">
        <authorList>
            <consortium name="Aspergillus puulaauensis MK2 genome sequencing consortium"/>
            <person name="Kazuki M."/>
            <person name="Futagami T."/>
        </authorList>
    </citation>
    <scope>NUCLEOTIDE SEQUENCE</scope>
    <source>
        <strain evidence="2">MK2</strain>
    </source>
</reference>
<proteinExistence type="predicted"/>
<protein>
    <submittedName>
        <fullName evidence="2">Uncharacterized protein</fullName>
    </submittedName>
</protein>
<organism evidence="2 3">
    <name type="scientific">Aspergillus puulaauensis</name>
    <dbReference type="NCBI Taxonomy" id="1220207"/>
    <lineage>
        <taxon>Eukaryota</taxon>
        <taxon>Fungi</taxon>
        <taxon>Dikarya</taxon>
        <taxon>Ascomycota</taxon>
        <taxon>Pezizomycotina</taxon>
        <taxon>Eurotiomycetes</taxon>
        <taxon>Eurotiomycetidae</taxon>
        <taxon>Eurotiales</taxon>
        <taxon>Aspergillaceae</taxon>
        <taxon>Aspergillus</taxon>
    </lineage>
</organism>
<evidence type="ECO:0000313" key="3">
    <source>
        <dbReference type="Proteomes" id="UP000654913"/>
    </source>
</evidence>
<name>A0A7R7XVA3_9EURO</name>
<keyword evidence="3" id="KW-1185">Reference proteome</keyword>
<dbReference type="KEGG" id="apuu:APUU_61443A"/>
<reference evidence="2" key="2">
    <citation type="submission" date="2021-02" db="EMBL/GenBank/DDBJ databases">
        <title>Aspergillus puulaauensis MK2 genome sequence.</title>
        <authorList>
            <person name="Futagami T."/>
            <person name="Mori K."/>
            <person name="Kadooka C."/>
            <person name="Tanaka T."/>
        </authorList>
    </citation>
    <scope>NUCLEOTIDE SEQUENCE</scope>
    <source>
        <strain evidence="2">MK2</strain>
    </source>
</reference>
<feature type="compositionally biased region" description="Basic residues" evidence="1">
    <location>
        <begin position="72"/>
        <end position="84"/>
    </location>
</feature>
<dbReference type="EMBL" id="AP024448">
    <property type="protein sequence ID" value="BCS28395.1"/>
    <property type="molecule type" value="Genomic_DNA"/>
</dbReference>
<dbReference type="OrthoDB" id="3068835at2759"/>
<evidence type="ECO:0000313" key="2">
    <source>
        <dbReference type="EMBL" id="BCS28395.1"/>
    </source>
</evidence>
<dbReference type="Proteomes" id="UP000654913">
    <property type="component" value="Chromosome 6"/>
</dbReference>
<accession>A0A7R7XVA3</accession>
<sequence>MLRARREARLGASEQYPRSLENRAMSLSFDNIEEASMPGGFWKKWSAKAASKAEQKQIEKMMKGQDKQDQRSRRRAGRGSSRRQNRQEGKKAKEVHKILWIVITTHE</sequence>
<gene>
    <name evidence="2" type="ORF">APUU_61443A</name>
</gene>
<dbReference type="AlphaFoldDB" id="A0A7R7XVA3"/>
<feature type="region of interest" description="Disordered" evidence="1">
    <location>
        <begin position="52"/>
        <end position="93"/>
    </location>
</feature>
<dbReference type="RefSeq" id="XP_041560581.1">
    <property type="nucleotide sequence ID" value="XM_041694786.1"/>
</dbReference>
<evidence type="ECO:0000256" key="1">
    <source>
        <dbReference type="SAM" id="MobiDB-lite"/>
    </source>
</evidence>
<feature type="compositionally biased region" description="Basic and acidic residues" evidence="1">
    <location>
        <begin position="52"/>
        <end position="71"/>
    </location>
</feature>
<dbReference type="GeneID" id="64978392"/>